<keyword evidence="4" id="KW-1185">Reference proteome</keyword>
<evidence type="ECO:0000259" key="2">
    <source>
        <dbReference type="Pfam" id="PF13448"/>
    </source>
</evidence>
<evidence type="ECO:0000313" key="3">
    <source>
        <dbReference type="EMBL" id="KAA9039314.1"/>
    </source>
</evidence>
<evidence type="ECO:0000313" key="4">
    <source>
        <dbReference type="Proteomes" id="UP000326903"/>
    </source>
</evidence>
<dbReference type="Proteomes" id="UP000326903">
    <property type="component" value="Unassembled WGS sequence"/>
</dbReference>
<feature type="chain" id="PRO_5023847871" evidence="1">
    <location>
        <begin position="23"/>
        <end position="243"/>
    </location>
</feature>
<accession>A0A5J5IGS9</accession>
<evidence type="ECO:0000256" key="1">
    <source>
        <dbReference type="SAM" id="SignalP"/>
    </source>
</evidence>
<gene>
    <name evidence="3" type="ORF">FW778_10815</name>
</gene>
<dbReference type="Pfam" id="PF13448">
    <property type="entry name" value="DUF4114"/>
    <property type="match status" value="1"/>
</dbReference>
<organism evidence="3 4">
    <name type="scientific">Ginsengibacter hankyongi</name>
    <dbReference type="NCBI Taxonomy" id="2607284"/>
    <lineage>
        <taxon>Bacteria</taxon>
        <taxon>Pseudomonadati</taxon>
        <taxon>Bacteroidota</taxon>
        <taxon>Chitinophagia</taxon>
        <taxon>Chitinophagales</taxon>
        <taxon>Chitinophagaceae</taxon>
        <taxon>Ginsengibacter</taxon>
    </lineage>
</organism>
<dbReference type="RefSeq" id="WP_150414723.1">
    <property type="nucleotide sequence ID" value="NZ_VYQF01000002.1"/>
</dbReference>
<comment type="caution">
    <text evidence="3">The sequence shown here is derived from an EMBL/GenBank/DDBJ whole genome shotgun (WGS) entry which is preliminary data.</text>
</comment>
<feature type="domain" description="DUF4114" evidence="2">
    <location>
        <begin position="156"/>
        <end position="241"/>
    </location>
</feature>
<dbReference type="AlphaFoldDB" id="A0A5J5IGS9"/>
<keyword evidence="1" id="KW-0732">Signal</keyword>
<proteinExistence type="predicted"/>
<sequence>MKKIIYLPIAIAFMFYSCSKSPASKPVKFTATSYETLGTYTSSGMPDYLATPDTISPDLLAYIDTLLPNGVDLRPRHPEFLINTAIADIAITQPSDVYITYVKEDGGFKNSIAFYTYPTSLPPASANDIHLITYVFPNAGNLTPLTPGDKVKIGNFQPGTSIGFVLMQNAWNSTSHDLNNNAVHFCTNDALNPEVDPNLKKHAVLVNYAPSKKVIVGFEDSDRTTSQCDNDFNDVLFYCTVTP</sequence>
<reference evidence="3 4" key="1">
    <citation type="submission" date="2019-09" db="EMBL/GenBank/DDBJ databases">
        <title>Draft genome sequence of Ginsengibacter sp. BR5-29.</title>
        <authorList>
            <person name="Im W.-T."/>
        </authorList>
    </citation>
    <scope>NUCLEOTIDE SEQUENCE [LARGE SCALE GENOMIC DNA]</scope>
    <source>
        <strain evidence="3 4">BR5-29</strain>
    </source>
</reference>
<protein>
    <submittedName>
        <fullName evidence="3">DUF4114 domain-containing protein</fullName>
    </submittedName>
</protein>
<feature type="signal peptide" evidence="1">
    <location>
        <begin position="1"/>
        <end position="22"/>
    </location>
</feature>
<dbReference type="PROSITE" id="PS51257">
    <property type="entry name" value="PROKAR_LIPOPROTEIN"/>
    <property type="match status" value="1"/>
</dbReference>
<name>A0A5J5IGS9_9BACT</name>
<dbReference type="EMBL" id="VYQF01000002">
    <property type="protein sequence ID" value="KAA9039314.1"/>
    <property type="molecule type" value="Genomic_DNA"/>
</dbReference>
<dbReference type="InterPro" id="IPR025193">
    <property type="entry name" value="DUF4114"/>
</dbReference>